<organism evidence="1 2">
    <name type="scientific">Nelumbo nucifera</name>
    <name type="common">Sacred lotus</name>
    <dbReference type="NCBI Taxonomy" id="4432"/>
    <lineage>
        <taxon>Eukaryota</taxon>
        <taxon>Viridiplantae</taxon>
        <taxon>Streptophyta</taxon>
        <taxon>Embryophyta</taxon>
        <taxon>Tracheophyta</taxon>
        <taxon>Spermatophyta</taxon>
        <taxon>Magnoliopsida</taxon>
        <taxon>Proteales</taxon>
        <taxon>Nelumbonaceae</taxon>
        <taxon>Nelumbo</taxon>
    </lineage>
</organism>
<dbReference type="InterPro" id="IPR008480">
    <property type="entry name" value="DUF761_pln"/>
</dbReference>
<dbReference type="AlphaFoldDB" id="A0A1U8AQW0"/>
<dbReference type="RefSeq" id="XP_010265353.1">
    <property type="nucleotide sequence ID" value="XM_010267051.1"/>
</dbReference>
<dbReference type="GeneID" id="104603103"/>
<evidence type="ECO:0000313" key="1">
    <source>
        <dbReference type="Proteomes" id="UP000189703"/>
    </source>
</evidence>
<dbReference type="OMA" id="TPLIHYH"/>
<proteinExistence type="predicted"/>
<dbReference type="eggNOG" id="ENOG502S4S8">
    <property type="taxonomic scope" value="Eukaryota"/>
</dbReference>
<dbReference type="OrthoDB" id="1936669at2759"/>
<dbReference type="PANTHER" id="PTHR33265:SF10">
    <property type="entry name" value="OS01G0133200 PROTEIN"/>
    <property type="match status" value="1"/>
</dbReference>
<accession>A0A1U8AQW0</accession>
<dbReference type="Pfam" id="PF05553">
    <property type="entry name" value="DUF761"/>
    <property type="match status" value="1"/>
</dbReference>
<evidence type="ECO:0000313" key="2">
    <source>
        <dbReference type="RefSeq" id="XP_010265353.1"/>
    </source>
</evidence>
<protein>
    <submittedName>
        <fullName evidence="2">Uncharacterized protein LOC104603103</fullName>
    </submittedName>
</protein>
<dbReference type="PANTHER" id="PTHR33265">
    <property type="entry name" value="AVR9/CF-9 RAPIDLY ELICITED PROTEIN-RELATED"/>
    <property type="match status" value="1"/>
</dbReference>
<keyword evidence="1" id="KW-1185">Reference proteome</keyword>
<dbReference type="Proteomes" id="UP000189703">
    <property type="component" value="Unplaced"/>
</dbReference>
<name>A0A1U8AQW0_NELNU</name>
<dbReference type="KEGG" id="nnu:104603103"/>
<gene>
    <name evidence="2" type="primary">LOC104603103</name>
</gene>
<sequence>MPKKRPPIFERALNLLKLSIFMTKMGKPGCPSFIFLSKTRKLKKHKYLRHYNHAFTEEYEFSPSSTPLFPYYRQPFKKRGCRDIYSLFFLCRCSNNWRVDDGGEAEEFEEGKTVYALEAPPAIVDDADDDSLRELPESPLIRGDEEESVDERAEVFIQRFYEEMRLQRQKSVLQYNEMLDRGCS</sequence>
<reference evidence="2" key="1">
    <citation type="submission" date="2025-08" db="UniProtKB">
        <authorList>
            <consortium name="RefSeq"/>
        </authorList>
    </citation>
    <scope>IDENTIFICATION</scope>
</reference>